<accession>A0ABX8SKH3</accession>
<reference evidence="1 2" key="1">
    <citation type="submission" date="2021-07" db="EMBL/GenBank/DDBJ databases">
        <title>complete genome sequencing of Tessaracoccus sp.J1M15.</title>
        <authorList>
            <person name="Bae J.-W."/>
            <person name="Kim D.-y."/>
        </authorList>
    </citation>
    <scope>NUCLEOTIDE SEQUENCE [LARGE SCALE GENOMIC DNA]</scope>
    <source>
        <strain evidence="1 2">J1M15</strain>
    </source>
</reference>
<name>A0ABX8SKH3_9ACTN</name>
<evidence type="ECO:0000313" key="1">
    <source>
        <dbReference type="EMBL" id="QXT63785.1"/>
    </source>
</evidence>
<keyword evidence="2" id="KW-1185">Reference proteome</keyword>
<protein>
    <submittedName>
        <fullName evidence="1">Uncharacterized protein</fullName>
    </submittedName>
</protein>
<dbReference type="EMBL" id="CP079216">
    <property type="protein sequence ID" value="QXT63785.1"/>
    <property type="molecule type" value="Genomic_DNA"/>
</dbReference>
<dbReference type="RefSeq" id="WP_219083712.1">
    <property type="nucleotide sequence ID" value="NZ_CP079216.1"/>
</dbReference>
<proteinExistence type="predicted"/>
<organism evidence="1 2">
    <name type="scientific">Tessaracoccus palaemonis</name>
    <dbReference type="NCBI Taxonomy" id="2829499"/>
    <lineage>
        <taxon>Bacteria</taxon>
        <taxon>Bacillati</taxon>
        <taxon>Actinomycetota</taxon>
        <taxon>Actinomycetes</taxon>
        <taxon>Propionibacteriales</taxon>
        <taxon>Propionibacteriaceae</taxon>
        <taxon>Tessaracoccus</taxon>
    </lineage>
</organism>
<sequence>MTAVTQLDTTTGPDALRAVTSYVNSIYQESDLGNPVALFARCQLGEPYLDHLMSLDGTILTHFKRSEALAPHLAAARALARSDAYAFIEVYDDGSLVPVRANGQPIT</sequence>
<evidence type="ECO:0000313" key="2">
    <source>
        <dbReference type="Proteomes" id="UP000824504"/>
    </source>
</evidence>
<dbReference type="Proteomes" id="UP000824504">
    <property type="component" value="Chromosome"/>
</dbReference>
<gene>
    <name evidence="1" type="ORF">KDB89_04750</name>
</gene>